<evidence type="ECO:0000256" key="16">
    <source>
        <dbReference type="SAM" id="MobiDB-lite"/>
    </source>
</evidence>
<feature type="compositionally biased region" description="Low complexity" evidence="16">
    <location>
        <begin position="349"/>
        <end position="365"/>
    </location>
</feature>
<keyword evidence="10" id="KW-0833">Ubl conjugation pathway</keyword>
<dbReference type="GO" id="GO:0061630">
    <property type="term" value="F:ubiquitin protein ligase activity"/>
    <property type="evidence" value="ECO:0007669"/>
    <property type="project" value="UniProtKB-EC"/>
</dbReference>
<keyword evidence="13 17" id="KW-1133">Transmembrane helix</keyword>
<evidence type="ECO:0000256" key="11">
    <source>
        <dbReference type="ARBA" id="ARBA00022824"/>
    </source>
</evidence>
<dbReference type="EMBL" id="CAEY01000037">
    <property type="status" value="NOT_ANNOTATED_CDS"/>
    <property type="molecule type" value="Genomic_DNA"/>
</dbReference>
<evidence type="ECO:0000256" key="12">
    <source>
        <dbReference type="ARBA" id="ARBA00022833"/>
    </source>
</evidence>
<dbReference type="Pfam" id="PF13639">
    <property type="entry name" value="zf-RING_2"/>
    <property type="match status" value="1"/>
</dbReference>
<feature type="region of interest" description="Disordered" evidence="16">
    <location>
        <begin position="344"/>
        <end position="365"/>
    </location>
</feature>
<dbReference type="SMART" id="SM00184">
    <property type="entry name" value="RING"/>
    <property type="match status" value="1"/>
</dbReference>
<dbReference type="CDD" id="cd16479">
    <property type="entry name" value="RING-H2_synoviolin"/>
    <property type="match status" value="1"/>
</dbReference>
<dbReference type="GO" id="GO:0008270">
    <property type="term" value="F:zinc ion binding"/>
    <property type="evidence" value="ECO:0007669"/>
    <property type="project" value="UniProtKB-KW"/>
</dbReference>
<feature type="transmembrane region" description="Helical" evidence="17">
    <location>
        <begin position="105"/>
        <end position="122"/>
    </location>
</feature>
<dbReference type="PANTHER" id="PTHR22763:SF184">
    <property type="entry name" value="E3 UBIQUITIN-PROTEIN LIGASE SYNOVIOLIN"/>
    <property type="match status" value="1"/>
</dbReference>
<evidence type="ECO:0000256" key="7">
    <source>
        <dbReference type="ARBA" id="ARBA00022692"/>
    </source>
</evidence>
<reference evidence="19" key="2">
    <citation type="submission" date="2015-06" db="UniProtKB">
        <authorList>
            <consortium name="EnsemblMetazoa"/>
        </authorList>
    </citation>
    <scope>IDENTIFICATION</scope>
</reference>
<feature type="transmembrane region" description="Helical" evidence="17">
    <location>
        <begin position="7"/>
        <end position="26"/>
    </location>
</feature>
<evidence type="ECO:0000256" key="10">
    <source>
        <dbReference type="ARBA" id="ARBA00022786"/>
    </source>
</evidence>
<dbReference type="GO" id="GO:0005789">
    <property type="term" value="C:endoplasmic reticulum membrane"/>
    <property type="evidence" value="ECO:0007669"/>
    <property type="project" value="UniProtKB-SubCell"/>
</dbReference>
<keyword evidence="20" id="KW-1185">Reference proteome</keyword>
<dbReference type="EC" id="2.3.2.27" evidence="5"/>
<evidence type="ECO:0000256" key="2">
    <source>
        <dbReference type="ARBA" id="ARBA00004477"/>
    </source>
</evidence>
<dbReference type="InterPro" id="IPR013083">
    <property type="entry name" value="Znf_RING/FYVE/PHD"/>
</dbReference>
<dbReference type="GO" id="GO:0036503">
    <property type="term" value="P:ERAD pathway"/>
    <property type="evidence" value="ECO:0007669"/>
    <property type="project" value="TreeGrafter"/>
</dbReference>
<evidence type="ECO:0000256" key="13">
    <source>
        <dbReference type="ARBA" id="ARBA00022989"/>
    </source>
</evidence>
<keyword evidence="14 17" id="KW-0472">Membrane</keyword>
<dbReference type="Proteomes" id="UP000015104">
    <property type="component" value="Unassembled WGS sequence"/>
</dbReference>
<keyword evidence="11" id="KW-0256">Endoplasmic reticulum</keyword>
<dbReference type="eggNOG" id="KOG0802">
    <property type="taxonomic scope" value="Eukaryota"/>
</dbReference>
<feature type="transmembrane region" description="Helical" evidence="17">
    <location>
        <begin position="46"/>
        <end position="63"/>
    </location>
</feature>
<evidence type="ECO:0000256" key="3">
    <source>
        <dbReference type="ARBA" id="ARBA00004906"/>
    </source>
</evidence>
<dbReference type="InterPro" id="IPR011016">
    <property type="entry name" value="Znf_RING-CH"/>
</dbReference>
<dbReference type="GO" id="GO:0016567">
    <property type="term" value="P:protein ubiquitination"/>
    <property type="evidence" value="ECO:0007669"/>
    <property type="project" value="UniProtKB-UniPathway"/>
</dbReference>
<keyword evidence="6" id="KW-0808">Transferase</keyword>
<sequence length="629" mass="70302">MEDFKSLMLTVVSILLTMAVIGNAYYQKKQFYPSVVYITKSNPSMAVIYSQAFVFVLLMGKLMRRIFFGQLRAAEMEHLIERAWYAVTETCLAFTVFRDDLSPKFVALFTLLLFLKCFHWLAEDRVDFMERSPNIPFIFHFRVISLLFLLASLDIFFVNLAYYSTMTRGASVQLVFGFEYAILFTAVINIVMKYGLHFMDLRRENPWENKAVYLLYTELIMSVGKVFLYLSFISIMMKIHTFPLFAIRPMYLSMRALRKAFSDVIMSRRAIRNMNTLYPNATAEDLANNDNVCIICREEMTGNGSAKKLPCNHIFHVSCLRSWFQRQQTCPTCRMDVLQTITPQPAPQPANRQARQGAPVLQQAQPPLPPQVQILLGPFLAQFAQQMQQNQHQAQPAANQQQPQQSSSTPASTATTTITTTTNTTSVNSGASSSSPSSSVSSASVSSSTTTTSGSTAATTSNSLPRSLFTLPGFPHFMPFVPFPPPVPPMAASPPNLSQLTDEELRRMEGNEREAVEARIRCLLNIKNLLDSAVAQLNQYQLVAGPLSKVSQTNHVPDDVRKLRIQRFSQTNTPIVDNKSNIIGLKLDVKNNDGSSNDKPSTSASSSDGKSNAVGDDDKKVPIESKQES</sequence>
<keyword evidence="8" id="KW-0479">Metal-binding</keyword>
<dbReference type="AlphaFoldDB" id="T1KFH9"/>
<evidence type="ECO:0000256" key="15">
    <source>
        <dbReference type="PROSITE-ProRule" id="PRU00175"/>
    </source>
</evidence>
<dbReference type="InterPro" id="IPR057992">
    <property type="entry name" value="TPR_SYVN1_N"/>
</dbReference>
<dbReference type="InterPro" id="IPR058051">
    <property type="entry name" value="Znf_RING_synoviolin"/>
</dbReference>
<evidence type="ECO:0000259" key="18">
    <source>
        <dbReference type="PROSITE" id="PS50089"/>
    </source>
</evidence>
<protein>
    <recommendedName>
        <fullName evidence="5">RING-type E3 ubiquitin transferase</fullName>
        <ecNumber evidence="5">2.3.2.27</ecNumber>
    </recommendedName>
</protein>
<reference evidence="20" key="1">
    <citation type="submission" date="2011-08" db="EMBL/GenBank/DDBJ databases">
        <authorList>
            <person name="Rombauts S."/>
        </authorList>
    </citation>
    <scope>NUCLEOTIDE SEQUENCE</scope>
    <source>
        <strain evidence="20">London</strain>
    </source>
</reference>
<dbReference type="HOGENOM" id="CLU_009169_3_1_1"/>
<dbReference type="PANTHER" id="PTHR22763">
    <property type="entry name" value="RING ZINC FINGER PROTEIN"/>
    <property type="match status" value="1"/>
</dbReference>
<accession>T1KFH9</accession>
<dbReference type="InterPro" id="IPR050731">
    <property type="entry name" value="HRD1_E3_ubiq-ligases"/>
</dbReference>
<dbReference type="STRING" id="32264.T1KFH9"/>
<evidence type="ECO:0000256" key="6">
    <source>
        <dbReference type="ARBA" id="ARBA00022679"/>
    </source>
</evidence>
<dbReference type="SUPFAM" id="SSF57850">
    <property type="entry name" value="RING/U-box"/>
    <property type="match status" value="1"/>
</dbReference>
<dbReference type="GO" id="GO:0043161">
    <property type="term" value="P:proteasome-mediated ubiquitin-dependent protein catabolic process"/>
    <property type="evidence" value="ECO:0007669"/>
    <property type="project" value="TreeGrafter"/>
</dbReference>
<evidence type="ECO:0000256" key="8">
    <source>
        <dbReference type="ARBA" id="ARBA00022723"/>
    </source>
</evidence>
<evidence type="ECO:0000256" key="14">
    <source>
        <dbReference type="ARBA" id="ARBA00023136"/>
    </source>
</evidence>
<dbReference type="InterPro" id="IPR001841">
    <property type="entry name" value="Znf_RING"/>
</dbReference>
<keyword evidence="9 15" id="KW-0863">Zinc-finger</keyword>
<feature type="compositionally biased region" description="Polar residues" evidence="16">
    <location>
        <begin position="592"/>
        <end position="610"/>
    </location>
</feature>
<dbReference type="UniPathway" id="UPA00143"/>
<feature type="compositionally biased region" description="Basic and acidic residues" evidence="16">
    <location>
        <begin position="616"/>
        <end position="629"/>
    </location>
</feature>
<comment type="catalytic activity">
    <reaction evidence="1">
        <text>S-ubiquitinyl-[E2 ubiquitin-conjugating enzyme]-L-cysteine + [acceptor protein]-L-lysine = [E2 ubiquitin-conjugating enzyme]-L-cysteine + N(6)-ubiquitinyl-[acceptor protein]-L-lysine.</text>
        <dbReference type="EC" id="2.3.2.27"/>
    </reaction>
</comment>
<comment type="subcellular location">
    <subcellularLocation>
        <location evidence="2">Endoplasmic reticulum membrane</location>
        <topology evidence="2">Multi-pass membrane protein</topology>
    </subcellularLocation>
</comment>
<evidence type="ECO:0000256" key="4">
    <source>
        <dbReference type="ARBA" id="ARBA00010089"/>
    </source>
</evidence>
<feature type="transmembrane region" description="Helical" evidence="17">
    <location>
        <begin position="137"/>
        <end position="162"/>
    </location>
</feature>
<evidence type="ECO:0000256" key="9">
    <source>
        <dbReference type="ARBA" id="ARBA00022771"/>
    </source>
</evidence>
<dbReference type="Gene3D" id="3.30.40.10">
    <property type="entry name" value="Zinc/RING finger domain, C3HC4 (zinc finger)"/>
    <property type="match status" value="1"/>
</dbReference>
<proteinExistence type="inferred from homology"/>
<dbReference type="FunFam" id="3.30.40.10:FF:000088">
    <property type="entry name" value="E3 ubiquitin-protein ligase synoviolin"/>
    <property type="match status" value="1"/>
</dbReference>
<evidence type="ECO:0000256" key="5">
    <source>
        <dbReference type="ARBA" id="ARBA00012483"/>
    </source>
</evidence>
<dbReference type="Pfam" id="PF25563">
    <property type="entry name" value="TPR_SYVN1_N"/>
    <property type="match status" value="1"/>
</dbReference>
<feature type="region of interest" description="Disordered" evidence="16">
    <location>
        <begin position="588"/>
        <end position="629"/>
    </location>
</feature>
<feature type="region of interest" description="Disordered" evidence="16">
    <location>
        <begin position="386"/>
        <end position="465"/>
    </location>
</feature>
<feature type="domain" description="RING-type" evidence="18">
    <location>
        <begin position="293"/>
        <end position="334"/>
    </location>
</feature>
<evidence type="ECO:0000256" key="1">
    <source>
        <dbReference type="ARBA" id="ARBA00000900"/>
    </source>
</evidence>
<dbReference type="PROSITE" id="PS50089">
    <property type="entry name" value="ZF_RING_2"/>
    <property type="match status" value="1"/>
</dbReference>
<organism evidence="19 20">
    <name type="scientific">Tetranychus urticae</name>
    <name type="common">Two-spotted spider mite</name>
    <dbReference type="NCBI Taxonomy" id="32264"/>
    <lineage>
        <taxon>Eukaryota</taxon>
        <taxon>Metazoa</taxon>
        <taxon>Ecdysozoa</taxon>
        <taxon>Arthropoda</taxon>
        <taxon>Chelicerata</taxon>
        <taxon>Arachnida</taxon>
        <taxon>Acari</taxon>
        <taxon>Acariformes</taxon>
        <taxon>Trombidiformes</taxon>
        <taxon>Prostigmata</taxon>
        <taxon>Eleutherengona</taxon>
        <taxon>Raphignathae</taxon>
        <taxon>Tetranychoidea</taxon>
        <taxon>Tetranychidae</taxon>
        <taxon>Tetranychus</taxon>
    </lineage>
</organism>
<comment type="similarity">
    <text evidence="4">Belongs to the HRD1 family.</text>
</comment>
<feature type="transmembrane region" description="Helical" evidence="17">
    <location>
        <begin position="174"/>
        <end position="196"/>
    </location>
</feature>
<keyword evidence="7 17" id="KW-0812">Transmembrane</keyword>
<feature type="compositionally biased region" description="Low complexity" evidence="16">
    <location>
        <begin position="386"/>
        <end position="463"/>
    </location>
</feature>
<comment type="pathway">
    <text evidence="3">Protein modification; protein ubiquitination.</text>
</comment>
<evidence type="ECO:0000313" key="20">
    <source>
        <dbReference type="Proteomes" id="UP000015104"/>
    </source>
</evidence>
<keyword evidence="12" id="KW-0862">Zinc</keyword>
<dbReference type="EnsemblMetazoa" id="tetur10g03180.1">
    <property type="protein sequence ID" value="tetur10g03180.1"/>
    <property type="gene ID" value="tetur10g03180"/>
</dbReference>
<evidence type="ECO:0000313" key="19">
    <source>
        <dbReference type="EnsemblMetazoa" id="tetur10g03180.1"/>
    </source>
</evidence>
<evidence type="ECO:0000256" key="17">
    <source>
        <dbReference type="SAM" id="Phobius"/>
    </source>
</evidence>
<dbReference type="SMART" id="SM00744">
    <property type="entry name" value="RINGv"/>
    <property type="match status" value="1"/>
</dbReference>
<name>T1KFH9_TETUR</name>